<dbReference type="KEGG" id="ark:D6B99_13140"/>
<reference evidence="2 3" key="1">
    <citation type="submission" date="2018-09" db="EMBL/GenBank/DDBJ databases">
        <title>Arachidicoccus sp. nov., a bacterium isolated from soil.</title>
        <authorList>
            <person name="Weon H.-Y."/>
            <person name="Kwon S.-W."/>
            <person name="Lee S.A."/>
        </authorList>
    </citation>
    <scope>NUCLEOTIDE SEQUENCE [LARGE SCALE GENOMIC DNA]</scope>
    <source>
        <strain evidence="2 3">KIS59-12</strain>
    </source>
</reference>
<dbReference type="OrthoDB" id="793244at2"/>
<accession>A0A386HSI3</accession>
<evidence type="ECO:0000259" key="1">
    <source>
        <dbReference type="PROSITE" id="PS51352"/>
    </source>
</evidence>
<dbReference type="InterPro" id="IPR013766">
    <property type="entry name" value="Thioredoxin_domain"/>
</dbReference>
<dbReference type="Proteomes" id="UP000266118">
    <property type="component" value="Chromosome"/>
</dbReference>
<dbReference type="Gene3D" id="3.40.30.10">
    <property type="entry name" value="Glutaredoxin"/>
    <property type="match status" value="1"/>
</dbReference>
<dbReference type="AlphaFoldDB" id="A0A386HSI3"/>
<sequence>MRAIVRPALYHNSSFKLFKMKKTIFLVMGLLCLASTGFGQTEKEIKPLYIDGVLPNLTFHNIINYKDSIATLSDFQGPQYKLVVFDFWSTHCTVCIGQFLKDDSLQRAYKNDLQIVLVTDQPKQLISNFIAKWEAGHHVKLSIPIIVADTLLPKYIRRYFEPNYAWIAPDNRMIAQTSENFVNQQTIETLLKEMEKLKAEESIAIKAIHTAPAAKSHTIKQLPQ</sequence>
<organism evidence="2 3">
    <name type="scientific">Arachidicoccus soli</name>
    <dbReference type="NCBI Taxonomy" id="2341117"/>
    <lineage>
        <taxon>Bacteria</taxon>
        <taxon>Pseudomonadati</taxon>
        <taxon>Bacteroidota</taxon>
        <taxon>Chitinophagia</taxon>
        <taxon>Chitinophagales</taxon>
        <taxon>Chitinophagaceae</taxon>
        <taxon>Arachidicoccus</taxon>
    </lineage>
</organism>
<proteinExistence type="predicted"/>
<feature type="domain" description="Thioredoxin" evidence="1">
    <location>
        <begin position="48"/>
        <end position="199"/>
    </location>
</feature>
<gene>
    <name evidence="2" type="ORF">D6B99_13140</name>
</gene>
<dbReference type="EMBL" id="CP032489">
    <property type="protein sequence ID" value="AYD48466.1"/>
    <property type="molecule type" value="Genomic_DNA"/>
</dbReference>
<dbReference type="SUPFAM" id="SSF52833">
    <property type="entry name" value="Thioredoxin-like"/>
    <property type="match status" value="1"/>
</dbReference>
<dbReference type="PROSITE" id="PS51352">
    <property type="entry name" value="THIOREDOXIN_2"/>
    <property type="match status" value="1"/>
</dbReference>
<evidence type="ECO:0000313" key="3">
    <source>
        <dbReference type="Proteomes" id="UP000266118"/>
    </source>
</evidence>
<evidence type="ECO:0000313" key="2">
    <source>
        <dbReference type="EMBL" id="AYD48466.1"/>
    </source>
</evidence>
<name>A0A386HSI3_9BACT</name>
<keyword evidence="3" id="KW-1185">Reference proteome</keyword>
<dbReference type="InterPro" id="IPR036249">
    <property type="entry name" value="Thioredoxin-like_sf"/>
</dbReference>
<protein>
    <recommendedName>
        <fullName evidence="1">Thioredoxin domain-containing protein</fullName>
    </recommendedName>
</protein>